<proteinExistence type="predicted"/>
<feature type="region of interest" description="Disordered" evidence="1">
    <location>
        <begin position="1"/>
        <end position="20"/>
    </location>
</feature>
<comment type="caution">
    <text evidence="2">The sequence shown here is derived from an EMBL/GenBank/DDBJ whole genome shotgun (WGS) entry which is preliminary data.</text>
</comment>
<protein>
    <submittedName>
        <fullName evidence="2">9027_t:CDS:1</fullName>
    </submittedName>
</protein>
<feature type="compositionally biased region" description="Basic and acidic residues" evidence="1">
    <location>
        <begin position="1"/>
        <end position="12"/>
    </location>
</feature>
<accession>A0A9N9DZE1</accession>
<gene>
    <name evidence="2" type="ORF">DERYTH_LOCUS10594</name>
</gene>
<dbReference type="Proteomes" id="UP000789405">
    <property type="component" value="Unassembled WGS sequence"/>
</dbReference>
<evidence type="ECO:0000256" key="1">
    <source>
        <dbReference type="SAM" id="MobiDB-lite"/>
    </source>
</evidence>
<keyword evidence="3" id="KW-1185">Reference proteome</keyword>
<reference evidence="2" key="1">
    <citation type="submission" date="2021-06" db="EMBL/GenBank/DDBJ databases">
        <authorList>
            <person name="Kallberg Y."/>
            <person name="Tangrot J."/>
            <person name="Rosling A."/>
        </authorList>
    </citation>
    <scope>NUCLEOTIDE SEQUENCE</scope>
    <source>
        <strain evidence="2">MA453B</strain>
    </source>
</reference>
<dbReference type="OrthoDB" id="2401648at2759"/>
<dbReference type="AlphaFoldDB" id="A0A9N9DZE1"/>
<dbReference type="EMBL" id="CAJVPY010006228">
    <property type="protein sequence ID" value="CAG8658795.1"/>
    <property type="molecule type" value="Genomic_DNA"/>
</dbReference>
<organism evidence="2 3">
    <name type="scientific">Dentiscutata erythropus</name>
    <dbReference type="NCBI Taxonomy" id="1348616"/>
    <lineage>
        <taxon>Eukaryota</taxon>
        <taxon>Fungi</taxon>
        <taxon>Fungi incertae sedis</taxon>
        <taxon>Mucoromycota</taxon>
        <taxon>Glomeromycotina</taxon>
        <taxon>Glomeromycetes</taxon>
        <taxon>Diversisporales</taxon>
        <taxon>Gigasporaceae</taxon>
        <taxon>Dentiscutata</taxon>
    </lineage>
</organism>
<evidence type="ECO:0000313" key="3">
    <source>
        <dbReference type="Proteomes" id="UP000789405"/>
    </source>
</evidence>
<sequence length="168" mass="18521">MFVHVNNKDESNAARIPQNSQRDVNPLLNNYVVATSPVNPVLKHGNNYVVATSEYNDNNGVTGLITFAQDVNSDRTFVNGLFSSGFDEQEKGRYGLFLRDCDDNVIYNLTGELCFDGHSGIKPFQDYIHLNLSKYLFDEDNSKRQGGTKTGIDCTCNSDASASATPVP</sequence>
<name>A0A9N9DZE1_9GLOM</name>
<evidence type="ECO:0000313" key="2">
    <source>
        <dbReference type="EMBL" id="CAG8658795.1"/>
    </source>
</evidence>